<dbReference type="InterPro" id="IPR029052">
    <property type="entry name" value="Metallo-depent_PP-like"/>
</dbReference>
<name>A0A4R6C360_9STAP</name>
<dbReference type="Gene3D" id="3.60.21.10">
    <property type="match status" value="1"/>
</dbReference>
<evidence type="ECO:0000259" key="3">
    <source>
        <dbReference type="Pfam" id="PF12850"/>
    </source>
</evidence>
<reference evidence="4 5" key="1">
    <citation type="submission" date="2019-01" db="EMBL/GenBank/DDBJ databases">
        <title>Draft genome sequences of the type strains of six Macrococcus species.</title>
        <authorList>
            <person name="Mazhar S."/>
            <person name="Altermann E."/>
            <person name="Hill C."/>
            <person name="Mcauliffe O."/>
        </authorList>
    </citation>
    <scope>NUCLEOTIDE SEQUENCE [LARGE SCALE GENOMIC DNA]</scope>
    <source>
        <strain evidence="4 5">ATCC 51825</strain>
    </source>
</reference>
<dbReference type="EC" id="3.1.4.-" evidence="2"/>
<dbReference type="InterPro" id="IPR024654">
    <property type="entry name" value="Calcineurin-like_PHP_lpxH"/>
</dbReference>
<keyword evidence="2" id="KW-0479">Metal-binding</keyword>
<feature type="domain" description="Calcineurin-like phosphoesterase" evidence="3">
    <location>
        <begin position="1"/>
        <end position="137"/>
    </location>
</feature>
<dbReference type="EMBL" id="SCWF01000001">
    <property type="protein sequence ID" value="TDM15728.1"/>
    <property type="molecule type" value="Genomic_DNA"/>
</dbReference>
<dbReference type="GO" id="GO:0016787">
    <property type="term" value="F:hydrolase activity"/>
    <property type="evidence" value="ECO:0007669"/>
    <property type="project" value="UniProtKB-UniRule"/>
</dbReference>
<dbReference type="GO" id="GO:0046872">
    <property type="term" value="F:metal ion binding"/>
    <property type="evidence" value="ECO:0007669"/>
    <property type="project" value="UniProtKB-KW"/>
</dbReference>
<evidence type="ECO:0000313" key="5">
    <source>
        <dbReference type="Proteomes" id="UP000294843"/>
    </source>
</evidence>
<evidence type="ECO:0000256" key="2">
    <source>
        <dbReference type="RuleBase" id="RU362039"/>
    </source>
</evidence>
<dbReference type="RefSeq" id="WP_133450928.1">
    <property type="nucleotide sequence ID" value="NZ_SCWF01000001.1"/>
</dbReference>
<dbReference type="InterPro" id="IPR000979">
    <property type="entry name" value="Phosphodiesterase_MJ0936/Vps29"/>
</dbReference>
<dbReference type="Proteomes" id="UP000294843">
    <property type="component" value="Unassembled WGS sequence"/>
</dbReference>
<evidence type="ECO:0000256" key="1">
    <source>
        <dbReference type="ARBA" id="ARBA00008950"/>
    </source>
</evidence>
<dbReference type="OrthoDB" id="9800565at2"/>
<dbReference type="AlphaFoldDB" id="A0A4R6C360"/>
<comment type="similarity">
    <text evidence="1 2">Belongs to the metallophosphoesterase superfamily. YfcE family.</text>
</comment>
<organism evidence="4 5">
    <name type="scientific">Macrococcus bovicus</name>
    <dbReference type="NCBI Taxonomy" id="69968"/>
    <lineage>
        <taxon>Bacteria</taxon>
        <taxon>Bacillati</taxon>
        <taxon>Bacillota</taxon>
        <taxon>Bacilli</taxon>
        <taxon>Bacillales</taxon>
        <taxon>Staphylococcaceae</taxon>
        <taxon>Macrococcus</taxon>
    </lineage>
</organism>
<dbReference type="NCBIfam" id="TIGR00040">
    <property type="entry name" value="yfcE"/>
    <property type="match status" value="1"/>
</dbReference>
<comment type="caution">
    <text evidence="4">The sequence shown here is derived from an EMBL/GenBank/DDBJ whole genome shotgun (WGS) entry which is preliminary data.</text>
</comment>
<proteinExistence type="inferred from homology"/>
<dbReference type="Pfam" id="PF12850">
    <property type="entry name" value="Metallophos_2"/>
    <property type="match status" value="1"/>
</dbReference>
<dbReference type="PANTHER" id="PTHR11124">
    <property type="entry name" value="VACUOLAR SORTING PROTEIN VPS29"/>
    <property type="match status" value="1"/>
</dbReference>
<keyword evidence="5" id="KW-1185">Reference proteome</keyword>
<accession>A0A4R6C360</accession>
<sequence length="159" mass="17960">MKWVVVSDNHGMSPILTDIKSIHHDADRFIHLGDSEFTRENPEIRDYVAVRGNCDGPWFEQTRVLKEDGVFLTHGHLYAVNAGREKLAAAAKEAGCSLALYGHTHVRQIEEIEGVICINPGSVAQSRSEEPETYLVIQDDRLTFYDQQHRIYAQAQLKG</sequence>
<gene>
    <name evidence="4" type="ORF">ERX55_02145</name>
</gene>
<evidence type="ECO:0000313" key="4">
    <source>
        <dbReference type="EMBL" id="TDM15728.1"/>
    </source>
</evidence>
<dbReference type="SUPFAM" id="SSF56300">
    <property type="entry name" value="Metallo-dependent phosphatases"/>
    <property type="match status" value="1"/>
</dbReference>
<protein>
    <recommendedName>
        <fullName evidence="2">Phosphoesterase</fullName>
        <ecNumber evidence="2">3.1.4.-</ecNumber>
    </recommendedName>
</protein>
<comment type="cofactor">
    <cofactor evidence="2">
        <name>a divalent metal cation</name>
        <dbReference type="ChEBI" id="CHEBI:60240"/>
    </cofactor>
</comment>